<dbReference type="EMBL" id="BK067786">
    <property type="protein sequence ID" value="DBA51861.1"/>
    <property type="molecule type" value="Genomic_DNA"/>
</dbReference>
<name>A0AAT9J794_9VIRU</name>
<organism evidence="1">
    <name type="scientific">Nitrosopumilaceae spindle-shaped virus</name>
    <dbReference type="NCBI Taxonomy" id="3065433"/>
    <lineage>
        <taxon>Viruses</taxon>
    </lineage>
</organism>
<reference evidence="1" key="2">
    <citation type="submission" date="2024-03" db="EMBL/GenBank/DDBJ databases">
        <authorList>
            <person name="Ni Y."/>
            <person name="Xu T."/>
            <person name="Yan S."/>
            <person name="Chen L."/>
            <person name="Wang Y."/>
        </authorList>
    </citation>
    <scope>NUCLEOTIDE SEQUENCE</scope>
    <source>
        <strain evidence="1">NBC1</strain>
    </source>
</reference>
<evidence type="ECO:0000313" key="1">
    <source>
        <dbReference type="EMBL" id="DBA51861.1"/>
    </source>
</evidence>
<sequence length="135" mass="16011">MEKSELKEFSKEDQKLIKEFLENEQMELEEIECTESEFYETDALLIEASGNSEYYLVRDYDSFKDNVREFMYNDYSEYPYFYTEGIKSGDIDPVHTSFKDWIEQILDYDGLGQICSSYDGSENELSGNTVYFRTN</sequence>
<reference evidence="1" key="1">
    <citation type="journal article" date="2024" name="Environ. Microbiol. Rep.">
        <title>Hiding in plain sight: The discovery of complete genomes of 11 hypothetical spindle-shaped viruses that putatively infect mesophilic ammonia-oxidizing archaea.</title>
        <authorList>
            <person name="Ni Y."/>
            <person name="Xu T."/>
            <person name="Yan S."/>
            <person name="Chen L."/>
            <person name="Wang Y."/>
        </authorList>
    </citation>
    <scope>NUCLEOTIDE SEQUENCE</scope>
    <source>
        <strain evidence="1">NBC1</strain>
    </source>
</reference>
<proteinExistence type="predicted"/>
<protein>
    <submittedName>
        <fullName evidence="1">ORF3</fullName>
    </submittedName>
</protein>
<accession>A0AAT9J794</accession>